<feature type="domain" description="Excalibur calcium-binding" evidence="2">
    <location>
        <begin position="94"/>
        <end position="132"/>
    </location>
</feature>
<organism evidence="3 4">
    <name type="scientific">Metabacillus elymi</name>
    <dbReference type="NCBI Taxonomy" id="2745198"/>
    <lineage>
        <taxon>Bacteria</taxon>
        <taxon>Bacillati</taxon>
        <taxon>Bacillota</taxon>
        <taxon>Bacilli</taxon>
        <taxon>Bacillales</taxon>
        <taxon>Bacillaceae</taxon>
        <taxon>Metabacillus</taxon>
    </lineage>
</organism>
<dbReference type="Pfam" id="PF05901">
    <property type="entry name" value="Excalibur"/>
    <property type="match status" value="1"/>
</dbReference>
<dbReference type="InterPro" id="IPR008613">
    <property type="entry name" value="Excalibur_Ca-bd_domain"/>
</dbReference>
<feature type="region of interest" description="Disordered" evidence="1">
    <location>
        <begin position="112"/>
        <end position="134"/>
    </location>
</feature>
<evidence type="ECO:0000259" key="2">
    <source>
        <dbReference type="SMART" id="SM00894"/>
    </source>
</evidence>
<feature type="compositionally biased region" description="Basic and acidic residues" evidence="1">
    <location>
        <begin position="117"/>
        <end position="127"/>
    </location>
</feature>
<gene>
    <name evidence="3" type="ORF">HUW50_20425</name>
</gene>
<evidence type="ECO:0000256" key="1">
    <source>
        <dbReference type="SAM" id="MobiDB-lite"/>
    </source>
</evidence>
<proteinExistence type="predicted"/>
<accession>A0ABX6SAK2</accession>
<sequence length="134" mass="14678">MSIVREESNTSDVNTRILYSAQNDPYSVDATTGEILASDIITVTIIPNGYDWDKAFGVYINALDESIISPEIDEYIPAEEDTYNSDDFIKGFVGDVDCTDFASQAEAQAFFDAEGPSDPHDLDRDSDGLACESN</sequence>
<keyword evidence="4" id="KW-1185">Reference proteome</keyword>
<reference evidence="3 4" key="1">
    <citation type="submission" date="2020-06" db="EMBL/GenBank/DDBJ databases">
        <title>Metabacillus dokdonensis sp. nov., isolated from the rhizosphere of Elymus tsukushiensis, a plant native to the Dokdo Islands, Republic of Korea.</title>
        <authorList>
            <person name="Lee S.Y."/>
            <person name="Hwang Y.J."/>
            <person name="Son J.S."/>
            <person name="Ghim S.Y."/>
        </authorList>
    </citation>
    <scope>NUCLEOTIDE SEQUENCE [LARGE SCALE GENOMIC DNA]</scope>
    <source>
        <strain evidence="3 4">KUDC1714</strain>
    </source>
</reference>
<name>A0ABX6SAK2_9BACI</name>
<dbReference type="EMBL" id="CP055263">
    <property type="protein sequence ID" value="QNF31062.1"/>
    <property type="molecule type" value="Genomic_DNA"/>
</dbReference>
<evidence type="ECO:0000313" key="3">
    <source>
        <dbReference type="EMBL" id="QNF31062.1"/>
    </source>
</evidence>
<evidence type="ECO:0000313" key="4">
    <source>
        <dbReference type="Proteomes" id="UP000515490"/>
    </source>
</evidence>
<protein>
    <submittedName>
        <fullName evidence="3">Excalibur calcium-binding domain-containing protein</fullName>
    </submittedName>
</protein>
<dbReference type="SMART" id="SM00894">
    <property type="entry name" value="Excalibur"/>
    <property type="match status" value="1"/>
</dbReference>
<dbReference type="Proteomes" id="UP000515490">
    <property type="component" value="Chromosome"/>
</dbReference>